<accession>A0AAD9N3Y0</accession>
<dbReference type="PANTHER" id="PTHR16029:SF11">
    <property type="entry name" value="CENTROSOMAL PROTEIN OF 192 KDA"/>
    <property type="match status" value="1"/>
</dbReference>
<evidence type="ECO:0000313" key="3">
    <source>
        <dbReference type="Proteomes" id="UP001208570"/>
    </source>
</evidence>
<gene>
    <name evidence="2" type="ORF">LSH36_230g01005</name>
</gene>
<reference evidence="2" key="1">
    <citation type="journal article" date="2023" name="Mol. Biol. Evol.">
        <title>Third-Generation Sequencing Reveals the Adaptive Role of the Epigenome in Three Deep-Sea Polychaetes.</title>
        <authorList>
            <person name="Perez M."/>
            <person name="Aroh O."/>
            <person name="Sun Y."/>
            <person name="Lan Y."/>
            <person name="Juniper S.K."/>
            <person name="Young C.R."/>
            <person name="Angers B."/>
            <person name="Qian P.Y."/>
        </authorList>
    </citation>
    <scope>NUCLEOTIDE SEQUENCE</scope>
    <source>
        <strain evidence="2">P08H-3</strain>
    </source>
</reference>
<dbReference type="GO" id="GO:0000242">
    <property type="term" value="C:pericentriolar material"/>
    <property type="evidence" value="ECO:0007669"/>
    <property type="project" value="TreeGrafter"/>
</dbReference>
<name>A0AAD9N3Y0_9ANNE</name>
<dbReference type="GO" id="GO:0005814">
    <property type="term" value="C:centriole"/>
    <property type="evidence" value="ECO:0007669"/>
    <property type="project" value="TreeGrafter"/>
</dbReference>
<dbReference type="GO" id="GO:0019901">
    <property type="term" value="F:protein kinase binding"/>
    <property type="evidence" value="ECO:0007669"/>
    <property type="project" value="TreeGrafter"/>
</dbReference>
<dbReference type="GO" id="GO:0090222">
    <property type="term" value="P:centrosome-templated microtubule nucleation"/>
    <property type="evidence" value="ECO:0007669"/>
    <property type="project" value="InterPro"/>
</dbReference>
<dbReference type="InterPro" id="IPR054086">
    <property type="entry name" value="Cep192-like_D2"/>
</dbReference>
<keyword evidence="3" id="KW-1185">Reference proteome</keyword>
<evidence type="ECO:0000313" key="2">
    <source>
        <dbReference type="EMBL" id="KAK2155815.1"/>
    </source>
</evidence>
<dbReference type="GO" id="GO:0051298">
    <property type="term" value="P:centrosome duplication"/>
    <property type="evidence" value="ECO:0007669"/>
    <property type="project" value="InterPro"/>
</dbReference>
<feature type="domain" description="Cep192-like" evidence="1">
    <location>
        <begin position="5"/>
        <end position="108"/>
    </location>
</feature>
<dbReference type="EMBL" id="JAODUP010000230">
    <property type="protein sequence ID" value="KAK2155815.1"/>
    <property type="molecule type" value="Genomic_DNA"/>
</dbReference>
<comment type="caution">
    <text evidence="2">The sequence shown here is derived from an EMBL/GenBank/DDBJ whole genome shotgun (WGS) entry which is preliminary data.</text>
</comment>
<dbReference type="PANTHER" id="PTHR16029">
    <property type="entry name" value="CENTROSOMAL PROTEIN OF 192 KDA"/>
    <property type="match status" value="1"/>
</dbReference>
<feature type="non-terminal residue" evidence="2">
    <location>
        <position position="1"/>
    </location>
</feature>
<dbReference type="AlphaFoldDB" id="A0AAD9N3Y0"/>
<dbReference type="GO" id="GO:0090307">
    <property type="term" value="P:mitotic spindle assembly"/>
    <property type="evidence" value="ECO:0007669"/>
    <property type="project" value="TreeGrafter"/>
</dbReference>
<dbReference type="Pfam" id="PF22064">
    <property type="entry name" value="Cep192_D2"/>
    <property type="match status" value="1"/>
</dbReference>
<evidence type="ECO:0000259" key="1">
    <source>
        <dbReference type="Pfam" id="PF22064"/>
    </source>
</evidence>
<dbReference type="GO" id="GO:0005737">
    <property type="term" value="C:cytoplasm"/>
    <property type="evidence" value="ECO:0007669"/>
    <property type="project" value="TreeGrafter"/>
</dbReference>
<dbReference type="Proteomes" id="UP001208570">
    <property type="component" value="Unassembled WGS sequence"/>
</dbReference>
<dbReference type="InterPro" id="IPR039103">
    <property type="entry name" value="Spd-2/CEP192"/>
</dbReference>
<proteinExistence type="predicted"/>
<sequence length="113" mass="12587">VYTGSNRDILDFGSLAWGREKGLPLVLINRTRANIPVRLVISVIHSTLSCFSFGKQNNFNVSLLSNQSRPDIPSLKPIIINVLLPGAEDDGQVEPVETVVYFRSPERQPDRGR</sequence>
<protein>
    <recommendedName>
        <fullName evidence="1">Cep192-like domain-containing protein</fullName>
    </recommendedName>
</protein>
<organism evidence="2 3">
    <name type="scientific">Paralvinella palmiformis</name>
    <dbReference type="NCBI Taxonomy" id="53620"/>
    <lineage>
        <taxon>Eukaryota</taxon>
        <taxon>Metazoa</taxon>
        <taxon>Spiralia</taxon>
        <taxon>Lophotrochozoa</taxon>
        <taxon>Annelida</taxon>
        <taxon>Polychaeta</taxon>
        <taxon>Sedentaria</taxon>
        <taxon>Canalipalpata</taxon>
        <taxon>Terebellida</taxon>
        <taxon>Terebelliformia</taxon>
        <taxon>Alvinellidae</taxon>
        <taxon>Paralvinella</taxon>
    </lineage>
</organism>
<dbReference type="GO" id="GO:0071539">
    <property type="term" value="P:protein localization to centrosome"/>
    <property type="evidence" value="ECO:0007669"/>
    <property type="project" value="InterPro"/>
</dbReference>